<feature type="binding site" evidence="8">
    <location>
        <position position="24"/>
    </location>
    <ligand>
        <name>[4Fe-4S] cluster</name>
        <dbReference type="ChEBI" id="CHEBI:49883"/>
        <note>4Fe-4S-S-AdoMet</note>
    </ligand>
</feature>
<dbReference type="InterPro" id="IPR011843">
    <property type="entry name" value="PQQ_synth_PqqE_bac"/>
</dbReference>
<dbReference type="OrthoDB" id="9792276at2"/>
<dbReference type="SFLD" id="SFLDG01067">
    <property type="entry name" value="SPASM/twitch_domain_containing"/>
    <property type="match status" value="1"/>
</dbReference>
<dbReference type="InterPro" id="IPR050377">
    <property type="entry name" value="Radical_SAM_PqqE_MftC-like"/>
</dbReference>
<dbReference type="GO" id="GO:0051539">
    <property type="term" value="F:4 iron, 4 sulfur cluster binding"/>
    <property type="evidence" value="ECO:0007669"/>
    <property type="project" value="UniProtKB-KW"/>
</dbReference>
<dbReference type="SFLD" id="SFLDG01386">
    <property type="entry name" value="main_SPASM_domain-containing"/>
    <property type="match status" value="1"/>
</dbReference>
<evidence type="ECO:0000313" key="10">
    <source>
        <dbReference type="EMBL" id="RIY00279.1"/>
    </source>
</evidence>
<keyword evidence="11" id="KW-1185">Reference proteome</keyword>
<dbReference type="CDD" id="cd01335">
    <property type="entry name" value="Radical_SAM"/>
    <property type="match status" value="1"/>
</dbReference>
<dbReference type="SFLD" id="SFLDF00280">
    <property type="entry name" value="coenzyme_PQQ_synthesis_protein"/>
    <property type="match status" value="1"/>
</dbReference>
<evidence type="ECO:0000256" key="7">
    <source>
        <dbReference type="ARBA" id="ARBA00023014"/>
    </source>
</evidence>
<keyword evidence="6 8" id="KW-0408">Iron</keyword>
<dbReference type="SUPFAM" id="SSF102114">
    <property type="entry name" value="Radical SAM enzymes"/>
    <property type="match status" value="1"/>
</dbReference>
<evidence type="ECO:0000256" key="3">
    <source>
        <dbReference type="ARBA" id="ARBA00022723"/>
    </source>
</evidence>
<gene>
    <name evidence="8 10" type="primary">pqqE</name>
    <name evidence="10" type="ORF">D3218_13450</name>
</gene>
<dbReference type="EC" id="1.21.98.4" evidence="8"/>
<reference evidence="11" key="1">
    <citation type="submission" date="2018-09" db="EMBL/GenBank/DDBJ databases">
        <authorList>
            <person name="Tuo L."/>
        </authorList>
    </citation>
    <scope>NUCLEOTIDE SEQUENCE [LARGE SCALE GENOMIC DNA]</scope>
    <source>
        <strain evidence="11">M2BS4Y-1</strain>
    </source>
</reference>
<dbReference type="GO" id="GO:0005506">
    <property type="term" value="F:iron ion binding"/>
    <property type="evidence" value="ECO:0007669"/>
    <property type="project" value="UniProtKB-UniRule"/>
</dbReference>
<evidence type="ECO:0000256" key="4">
    <source>
        <dbReference type="ARBA" id="ARBA00022905"/>
    </source>
</evidence>
<feature type="binding site" evidence="8">
    <location>
        <position position="20"/>
    </location>
    <ligand>
        <name>[4Fe-4S] cluster</name>
        <dbReference type="ChEBI" id="CHEBI:49883"/>
        <note>4Fe-4S-S-AdoMet</note>
    </ligand>
</feature>
<dbReference type="Proteomes" id="UP000265750">
    <property type="component" value="Unassembled WGS sequence"/>
</dbReference>
<organism evidence="10 11">
    <name type="scientific">Aureimonas flava</name>
    <dbReference type="NCBI Taxonomy" id="2320271"/>
    <lineage>
        <taxon>Bacteria</taxon>
        <taxon>Pseudomonadati</taxon>
        <taxon>Pseudomonadota</taxon>
        <taxon>Alphaproteobacteria</taxon>
        <taxon>Hyphomicrobiales</taxon>
        <taxon>Aurantimonadaceae</taxon>
        <taxon>Aureimonas</taxon>
    </lineage>
</organism>
<evidence type="ECO:0000256" key="1">
    <source>
        <dbReference type="ARBA" id="ARBA00022485"/>
    </source>
</evidence>
<proteinExistence type="inferred from homology"/>
<evidence type="ECO:0000256" key="8">
    <source>
        <dbReference type="HAMAP-Rule" id="MF_00660"/>
    </source>
</evidence>
<dbReference type="GO" id="GO:0018189">
    <property type="term" value="P:pyrroloquinoline quinone biosynthetic process"/>
    <property type="evidence" value="ECO:0007669"/>
    <property type="project" value="UniProtKB-UniRule"/>
</dbReference>
<dbReference type="InterPro" id="IPR013785">
    <property type="entry name" value="Aldolase_TIM"/>
</dbReference>
<dbReference type="InterPro" id="IPR023885">
    <property type="entry name" value="4Fe4S-binding_SPASM_dom"/>
</dbReference>
<dbReference type="PANTHER" id="PTHR11228:SF7">
    <property type="entry name" value="PQQA PEPTIDE CYCLASE"/>
    <property type="match status" value="1"/>
</dbReference>
<keyword evidence="2 8" id="KW-0949">S-adenosyl-L-methionine</keyword>
<evidence type="ECO:0000256" key="6">
    <source>
        <dbReference type="ARBA" id="ARBA00023004"/>
    </source>
</evidence>
<dbReference type="InterPro" id="IPR017200">
    <property type="entry name" value="PqqE-like"/>
</dbReference>
<dbReference type="EMBL" id="QYRN01000006">
    <property type="protein sequence ID" value="RIY00279.1"/>
    <property type="molecule type" value="Genomic_DNA"/>
</dbReference>
<dbReference type="AlphaFoldDB" id="A0A3A1WK62"/>
<dbReference type="InterPro" id="IPR007197">
    <property type="entry name" value="rSAM"/>
</dbReference>
<dbReference type="PANTHER" id="PTHR11228">
    <property type="entry name" value="RADICAL SAM DOMAIN PROTEIN"/>
    <property type="match status" value="1"/>
</dbReference>
<dbReference type="PIRSF" id="PIRSF037420">
    <property type="entry name" value="PQQ_syn_pqqE"/>
    <property type="match status" value="1"/>
</dbReference>
<keyword evidence="5 8" id="KW-0560">Oxidoreductase</keyword>
<protein>
    <recommendedName>
        <fullName evidence="8">PqqA peptide cyclase</fullName>
        <ecNumber evidence="8">1.21.98.4</ecNumber>
    </recommendedName>
    <alternativeName>
        <fullName evidence="8">Coenzyme PQQ synthesis protein E</fullName>
    </alternativeName>
</protein>
<keyword evidence="7 8" id="KW-0411">Iron-sulfur</keyword>
<evidence type="ECO:0000259" key="9">
    <source>
        <dbReference type="PROSITE" id="PS51918"/>
    </source>
</evidence>
<comment type="catalytic activity">
    <reaction evidence="8">
        <text>[PQQ precursor protein] + S-adenosyl-L-methionine = E-Y cross-linked-[PQQ precursor protein] + 5'-deoxyadenosine + L-methionine + H(+)</text>
        <dbReference type="Rhea" id="RHEA:56836"/>
        <dbReference type="Rhea" id="RHEA-COMP:14800"/>
        <dbReference type="Rhea" id="RHEA-COMP:14801"/>
        <dbReference type="ChEBI" id="CHEBI:15378"/>
        <dbReference type="ChEBI" id="CHEBI:17319"/>
        <dbReference type="ChEBI" id="CHEBI:57844"/>
        <dbReference type="ChEBI" id="CHEBI:59789"/>
        <dbReference type="ChEBI" id="CHEBI:141026"/>
        <dbReference type="ChEBI" id="CHEBI:141027"/>
        <dbReference type="EC" id="1.21.98.4"/>
    </reaction>
</comment>
<keyword evidence="3 8" id="KW-0479">Metal-binding</keyword>
<dbReference type="CDD" id="cd21119">
    <property type="entry name" value="SPASM_PqqE"/>
    <property type="match status" value="1"/>
</dbReference>
<dbReference type="RefSeq" id="WP_119540588.1">
    <property type="nucleotide sequence ID" value="NZ_QYRN01000006.1"/>
</dbReference>
<dbReference type="SMART" id="SM00729">
    <property type="entry name" value="Elp3"/>
    <property type="match status" value="1"/>
</dbReference>
<evidence type="ECO:0000313" key="11">
    <source>
        <dbReference type="Proteomes" id="UP000265750"/>
    </source>
</evidence>
<keyword evidence="1 8" id="KW-0004">4Fe-4S</keyword>
<keyword evidence="4 8" id="KW-0884">PQQ biosynthesis</keyword>
<dbReference type="NCBIfam" id="TIGR04085">
    <property type="entry name" value="rSAM_more_4Fe4S"/>
    <property type="match status" value="1"/>
</dbReference>
<dbReference type="UniPathway" id="UPA00539"/>
<dbReference type="Pfam" id="PF04055">
    <property type="entry name" value="Radical_SAM"/>
    <property type="match status" value="1"/>
</dbReference>
<dbReference type="GO" id="GO:0016491">
    <property type="term" value="F:oxidoreductase activity"/>
    <property type="evidence" value="ECO:0007669"/>
    <property type="project" value="UniProtKB-KW"/>
</dbReference>
<sequence>MSETSPGLPIGILAELTHRCTLQCGYCSNPLELLKADRELGTQAWTSILEQAADLGILQVHLSGGEPTLRRDLPELVSVLAARGVYSNLITAGVGVDARMVASLKAAGLDHVQISFQGARAETTELIGRLKGAHERKLAAARAVREAGLPLTVNAPIHRRNIDEVELFIELALALGAERLEIANVQYYGWALLNRAALMPSREAVERQIGVVEAARASLRGVLAIDFVASDYYARYPKACMGGWARDAFMITPDGTAMPCHGAASIPHLTFDNAARTPLADIWARSPAFEAYRGTAWMKEPCRSCERREIDFGGCRCQAMMLAGDAAATDPACSLSPLHGRISGLAEDEARGAPAPIRYRRIGAATEPA</sequence>
<accession>A0A3A1WK62</accession>
<comment type="function">
    <text evidence="8">Catalyzes the cross-linking of a glutamate residue and a tyrosine residue in the PqqA protein as part of the biosynthesis of pyrroloquinoline quinone (PQQ).</text>
</comment>
<evidence type="ECO:0000256" key="2">
    <source>
        <dbReference type="ARBA" id="ARBA00022691"/>
    </source>
</evidence>
<evidence type="ECO:0000256" key="5">
    <source>
        <dbReference type="ARBA" id="ARBA00023002"/>
    </source>
</evidence>
<feature type="domain" description="Radical SAM core" evidence="9">
    <location>
        <begin position="6"/>
        <end position="223"/>
    </location>
</feature>
<comment type="cofactor">
    <cofactor evidence="8">
        <name>[4Fe-4S] cluster</name>
        <dbReference type="ChEBI" id="CHEBI:49883"/>
    </cofactor>
    <text evidence="8">Binds 1 [4Fe-4S] cluster. The cluster is coordinated with 3 cysteines and an exchangeable S-adenosyl-L-methionine.</text>
</comment>
<dbReference type="HAMAP" id="MF_00660">
    <property type="entry name" value="PqqE"/>
    <property type="match status" value="1"/>
</dbReference>
<dbReference type="NCBIfam" id="TIGR02109">
    <property type="entry name" value="PQQ_syn_pqqE"/>
    <property type="match status" value="1"/>
</dbReference>
<dbReference type="InterPro" id="IPR006638">
    <property type="entry name" value="Elp3/MiaA/NifB-like_rSAM"/>
</dbReference>
<comment type="caution">
    <text evidence="10">The sequence shown here is derived from an EMBL/GenBank/DDBJ whole genome shotgun (WGS) entry which is preliminary data.</text>
</comment>
<comment type="pathway">
    <text evidence="8">Cofactor biosynthesis; pyrroloquinoline quinone biosynthesis.</text>
</comment>
<dbReference type="InterPro" id="IPR058240">
    <property type="entry name" value="rSAM_sf"/>
</dbReference>
<name>A0A3A1WK62_9HYPH</name>
<comment type="subunit">
    <text evidence="8">Interacts with PqqD. The interaction is necessary for activity of PqqE.</text>
</comment>
<dbReference type="GO" id="GO:0009975">
    <property type="term" value="F:cyclase activity"/>
    <property type="evidence" value="ECO:0007669"/>
    <property type="project" value="UniProtKB-UniRule"/>
</dbReference>
<dbReference type="SFLD" id="SFLDS00029">
    <property type="entry name" value="Radical_SAM"/>
    <property type="match status" value="1"/>
</dbReference>
<feature type="binding site" evidence="8">
    <location>
        <position position="27"/>
    </location>
    <ligand>
        <name>[4Fe-4S] cluster</name>
        <dbReference type="ChEBI" id="CHEBI:49883"/>
        <note>4Fe-4S-S-AdoMet</note>
    </ligand>
</feature>
<comment type="similarity">
    <text evidence="8">Belongs to the radical SAM superfamily. PqqE family.</text>
</comment>
<dbReference type="GO" id="GO:1904047">
    <property type="term" value="F:S-adenosyl-L-methionine binding"/>
    <property type="evidence" value="ECO:0007669"/>
    <property type="project" value="UniProtKB-UniRule"/>
</dbReference>
<dbReference type="Gene3D" id="3.20.20.70">
    <property type="entry name" value="Aldolase class I"/>
    <property type="match status" value="1"/>
</dbReference>
<dbReference type="Pfam" id="PF13186">
    <property type="entry name" value="SPASM"/>
    <property type="match status" value="1"/>
</dbReference>
<dbReference type="PROSITE" id="PS51918">
    <property type="entry name" value="RADICAL_SAM"/>
    <property type="match status" value="1"/>
</dbReference>